<sequence>MRVNANSLILKEFLKVTIRGLIESLCAQYA</sequence>
<reference evidence="1 2" key="1">
    <citation type="submission" date="2021-06" db="EMBL/GenBank/DDBJ databases">
        <title>PemIK (PemK/PemI) type II TA system from Klebsiella pneumoniae clinical strains inhibits lytic phage.</title>
        <authorList>
            <person name="Bleriot I.I."/>
            <person name="Blasco L.L."/>
            <person name="Pacios O.O."/>
            <person name="Fernandez-Garcia L.L."/>
            <person name="Ambroa A.A."/>
            <person name="Lopez M.M."/>
            <person name="Gonzalez-Bardanca M.M."/>
            <person name="Fernandez-Cuenca F.F."/>
            <person name="Oteo J.J."/>
            <person name="Pascual A.A."/>
            <person name="Martinez-Martinez L.L."/>
            <person name="Domingo-Calap P.P."/>
            <person name="Wood T.T.K."/>
            <person name="Tomas M.M."/>
        </authorList>
    </citation>
    <scope>NUCLEOTIDE SEQUENCE [LARGE SCALE GENOMIC DNA]</scope>
</reference>
<name>A0AAE7XHK3_9CAUD</name>
<organism evidence="1 2">
    <name type="scientific">Klebsiella phage vB_KpnP-VAC1</name>
    <dbReference type="NCBI Taxonomy" id="2864360"/>
    <lineage>
        <taxon>Viruses</taxon>
        <taxon>Duplodnaviria</taxon>
        <taxon>Heunggongvirae</taxon>
        <taxon>Uroviricota</taxon>
        <taxon>Caudoviricetes</taxon>
        <taxon>Autographivirales</taxon>
        <taxon>Autotranscriptaviridae</taxon>
        <taxon>Studiervirinae</taxon>
        <taxon>Teetrevirus</taxon>
        <taxon>Teetrevirus KpnPVAC1</taxon>
    </lineage>
</organism>
<proteinExistence type="predicted"/>
<accession>A0AAE7XHK3</accession>
<protein>
    <submittedName>
        <fullName evidence="1">Uncharacterized protein</fullName>
    </submittedName>
</protein>
<keyword evidence="2" id="KW-1185">Reference proteome</keyword>
<dbReference type="EMBL" id="MZ428229">
    <property type="protein sequence ID" value="QZE51073.1"/>
    <property type="molecule type" value="Genomic_DNA"/>
</dbReference>
<evidence type="ECO:0000313" key="1">
    <source>
        <dbReference type="EMBL" id="QZE51073.1"/>
    </source>
</evidence>
<dbReference type="Proteomes" id="UP000828206">
    <property type="component" value="Segment"/>
</dbReference>
<evidence type="ECO:0000313" key="2">
    <source>
        <dbReference type="Proteomes" id="UP000828206"/>
    </source>
</evidence>